<dbReference type="Pfam" id="PF24626">
    <property type="entry name" value="SH3_Tf2-1"/>
    <property type="match status" value="1"/>
</dbReference>
<feature type="region of interest" description="Disordered" evidence="15">
    <location>
        <begin position="220"/>
        <end position="250"/>
    </location>
</feature>
<evidence type="ECO:0000256" key="11">
    <source>
        <dbReference type="ARBA" id="ARBA00022918"/>
    </source>
</evidence>
<dbReference type="Gene3D" id="3.10.10.10">
    <property type="entry name" value="HIV Type 1 Reverse Transcriptase, subunit A, domain 1"/>
    <property type="match status" value="1"/>
</dbReference>
<evidence type="ECO:0000256" key="13">
    <source>
        <dbReference type="ARBA" id="ARBA00023125"/>
    </source>
</evidence>
<evidence type="ECO:0000259" key="17">
    <source>
        <dbReference type="PROSITE" id="PS50994"/>
    </source>
</evidence>
<dbReference type="SUPFAM" id="SSF56672">
    <property type="entry name" value="DNA/RNA polymerases"/>
    <property type="match status" value="1"/>
</dbReference>
<sequence length="1365" mass="156548">MENVPPPNNNPNAPEEEPISDQAPAALVGFVPQWIGRQILNNNNGWLEEEDPKEEPEEEDEDMVNNKEDDTKVINSYEEADPHNGPPLTFDEETEFAPLVVQIVDADDVPISPVIQFGSNFHVGESLATRDLLAGNREVYAPGPMCCDLKSVHKGVKRLSKQMHDMYKTEKKMAKKLRQDELRMNGQEFDITALDSTEPSINTALVPRADDPYVMVRDASMDTRGDGDVDTDAPWDTQPSELRGSPRDSQVEAAIRAERERVRMEETRAGGPAGGPTVAPKARECSFAGFMKCGPTQFHGTEGAVRLVRWFEKMENNFEISECVEGKKVKFATATLYGRALTWWNSQFAILDREGLPEIIKGETTSSRPVTLNGAVHMAHALMEQKIQAKNKRIAEGLKESGKITIKETIITTTIMGHMAKDYQSKNVASGAAVQPNIVCYECRERGYKRCTCPKKADRQGGNVQGMDWLIERDALIICGKKEVHVPYRNKTLLVKSDSSVSRLKVISCIKARKYIERGSQLFIAQVTEKEPVKKQRQDVPVIYNFPEVFPDDLPGLSPPQQVELKIELLPGVAPVACAPYRLAPSELIELSDQLKELSEKGFISPSSSTWGASMLFVKKKDGSFRMCIDYCELNKLTVKNRYPLPRIDDLFDQLQGSSVYSKIDMRSGYHQLRIREEDIPITAFWTRYGHFKFQVMPFGLTNALAVFMDLMNRVCKPYLDNFMIVVIDDILIYSKNKEDHEKHLKIILELLKNEKLYAKFLKCDFWLKSVQFLGHVIDSNSVHVDPTKKNKKYEWGMEEEESFQTLKQKLCFAPILALLEGTENFIVYCDGLLKGFGAVLMQREKVIAYASHQLKKHVENYTTHDLKLGAVVFALRLWRHYLYGTKCTVYTDHKSLQYILDQKELNMRQRRWIELLSDSNYEIRYHPGKGNIVADALRRKDREPLRVRTMVMMVHTNLPEKILEAQTEAMKEENVKAENLGGIRDMIMHESHKSKYSIHLVSDKMYQDLKKLYWWPNIKAAIATFVSKFLTCAKVKAKHQKPFGLLQQPEIPEWKWENITMDFFLGLPRTPSGYDSIWVIVDRLTKSTHFLLMKKTDSIEKLAQQYLKGIVCKHGVFVSIISNRDSLFTLRFWETLQKALGTQLNLSTTYHLKTDSQSKRMIQMLEDILRACVIDFGNSWDRHLPLVEFSYNNTYYASIKAAPFEALYGRKYRSPVCWTKVGDSQLTGLELIRETIEKIVQIKNWLLTTRSRQKSYANVKRKPMELDVGDMVMLKVLPWKGVIRFGRRGKLSQWYIGPFKIIERIGPVVYKLELPKKLHGIHNTFHVSNLKKCLADENLVIPLEEIQLDDKLHFIEEPVEIMDR</sequence>
<dbReference type="Pfam" id="PF00078">
    <property type="entry name" value="RVT_1"/>
    <property type="match status" value="1"/>
</dbReference>
<keyword evidence="12" id="KW-0239">DNA-directed DNA polymerase</keyword>
<dbReference type="InterPro" id="IPR043502">
    <property type="entry name" value="DNA/RNA_pol_sf"/>
</dbReference>
<dbReference type="Gene3D" id="1.10.340.70">
    <property type="match status" value="1"/>
</dbReference>
<accession>A0A699IAK1</accession>
<evidence type="ECO:0000256" key="6">
    <source>
        <dbReference type="ARBA" id="ARBA00022750"/>
    </source>
</evidence>
<dbReference type="GO" id="GO:0003887">
    <property type="term" value="F:DNA-directed DNA polymerase activity"/>
    <property type="evidence" value="ECO:0007669"/>
    <property type="project" value="UniProtKB-KW"/>
</dbReference>
<dbReference type="PROSITE" id="PS50878">
    <property type="entry name" value="RT_POL"/>
    <property type="match status" value="1"/>
</dbReference>
<dbReference type="InterPro" id="IPR041588">
    <property type="entry name" value="Integrase_H2C2"/>
</dbReference>
<dbReference type="PANTHER" id="PTHR37984:SF5">
    <property type="entry name" value="PROTEIN NYNRIN-LIKE"/>
    <property type="match status" value="1"/>
</dbReference>
<keyword evidence="4" id="KW-0540">Nuclease</keyword>
<dbReference type="PROSITE" id="PS50994">
    <property type="entry name" value="INTEGRASE"/>
    <property type="match status" value="1"/>
</dbReference>
<dbReference type="Pfam" id="PF17917">
    <property type="entry name" value="RT_RNaseH"/>
    <property type="match status" value="1"/>
</dbReference>
<dbReference type="CDD" id="cd01647">
    <property type="entry name" value="RT_LTR"/>
    <property type="match status" value="1"/>
</dbReference>
<feature type="compositionally biased region" description="Acidic residues" evidence="15">
    <location>
        <begin position="47"/>
        <end position="63"/>
    </location>
</feature>
<dbReference type="CDD" id="cd09274">
    <property type="entry name" value="RNase_HI_RT_Ty3"/>
    <property type="match status" value="1"/>
</dbReference>
<evidence type="ECO:0000256" key="9">
    <source>
        <dbReference type="ARBA" id="ARBA00022842"/>
    </source>
</evidence>
<keyword evidence="11 18" id="KW-0695">RNA-directed DNA polymerase</keyword>
<keyword evidence="5" id="KW-0479">Metal-binding</keyword>
<feature type="domain" description="Reverse transcriptase" evidence="16">
    <location>
        <begin position="599"/>
        <end position="778"/>
    </location>
</feature>
<dbReference type="GO" id="GO:0004190">
    <property type="term" value="F:aspartic-type endopeptidase activity"/>
    <property type="evidence" value="ECO:0007669"/>
    <property type="project" value="UniProtKB-KW"/>
</dbReference>
<keyword evidence="2" id="KW-0808">Transferase</keyword>
<keyword evidence="13" id="KW-0238">DNA-binding</keyword>
<dbReference type="Gene3D" id="3.30.70.270">
    <property type="match status" value="1"/>
</dbReference>
<dbReference type="Gene3D" id="3.30.420.10">
    <property type="entry name" value="Ribonuclease H-like superfamily/Ribonuclease H"/>
    <property type="match status" value="1"/>
</dbReference>
<reference evidence="18" key="1">
    <citation type="journal article" date="2019" name="Sci. Rep.">
        <title>Draft genome of Tanacetum cinerariifolium, the natural source of mosquito coil.</title>
        <authorList>
            <person name="Yamashiro T."/>
            <person name="Shiraishi A."/>
            <person name="Satake H."/>
            <person name="Nakayama K."/>
        </authorList>
    </citation>
    <scope>NUCLEOTIDE SEQUENCE</scope>
</reference>
<dbReference type="GO" id="GO:0006508">
    <property type="term" value="P:proteolysis"/>
    <property type="evidence" value="ECO:0007669"/>
    <property type="project" value="UniProtKB-KW"/>
</dbReference>
<evidence type="ECO:0000259" key="16">
    <source>
        <dbReference type="PROSITE" id="PS50878"/>
    </source>
</evidence>
<keyword evidence="6" id="KW-0064">Aspartyl protease</keyword>
<evidence type="ECO:0000256" key="8">
    <source>
        <dbReference type="ARBA" id="ARBA00022801"/>
    </source>
</evidence>
<dbReference type="InterPro" id="IPR056924">
    <property type="entry name" value="SH3_Tf2-1"/>
</dbReference>
<dbReference type="GO" id="GO:0003964">
    <property type="term" value="F:RNA-directed DNA polymerase activity"/>
    <property type="evidence" value="ECO:0007669"/>
    <property type="project" value="UniProtKB-KW"/>
</dbReference>
<keyword evidence="1" id="KW-0645">Protease</keyword>
<evidence type="ECO:0000256" key="4">
    <source>
        <dbReference type="ARBA" id="ARBA00022722"/>
    </source>
</evidence>
<keyword evidence="8" id="KW-0378">Hydrolase</keyword>
<keyword evidence="10" id="KW-0229">DNA integration</keyword>
<dbReference type="GO" id="GO:0046872">
    <property type="term" value="F:metal ion binding"/>
    <property type="evidence" value="ECO:0007669"/>
    <property type="project" value="UniProtKB-KW"/>
</dbReference>
<feature type="region of interest" description="Disordered" evidence="15">
    <location>
        <begin position="41"/>
        <end position="66"/>
    </location>
</feature>
<dbReference type="GO" id="GO:0003677">
    <property type="term" value="F:DNA binding"/>
    <property type="evidence" value="ECO:0007669"/>
    <property type="project" value="UniProtKB-KW"/>
</dbReference>
<dbReference type="GO" id="GO:0004519">
    <property type="term" value="F:endonuclease activity"/>
    <property type="evidence" value="ECO:0007669"/>
    <property type="project" value="UniProtKB-KW"/>
</dbReference>
<dbReference type="InterPro" id="IPR041373">
    <property type="entry name" value="RT_RNaseH"/>
</dbReference>
<dbReference type="EMBL" id="BKCJ010245369">
    <property type="protein sequence ID" value="GEZ14311.1"/>
    <property type="molecule type" value="Genomic_DNA"/>
</dbReference>
<proteinExistence type="predicted"/>
<dbReference type="InterPro" id="IPR050951">
    <property type="entry name" value="Retrovirus_Pol_polyprotein"/>
</dbReference>
<evidence type="ECO:0000256" key="15">
    <source>
        <dbReference type="SAM" id="MobiDB-lite"/>
    </source>
</evidence>
<dbReference type="PANTHER" id="PTHR37984">
    <property type="entry name" value="PROTEIN CBG26694"/>
    <property type="match status" value="1"/>
</dbReference>
<evidence type="ECO:0000313" key="18">
    <source>
        <dbReference type="EMBL" id="GEZ14311.1"/>
    </source>
</evidence>
<dbReference type="InterPro" id="IPR001584">
    <property type="entry name" value="Integrase_cat-core"/>
</dbReference>
<dbReference type="InterPro" id="IPR043128">
    <property type="entry name" value="Rev_trsase/Diguanyl_cyclase"/>
</dbReference>
<evidence type="ECO:0000256" key="7">
    <source>
        <dbReference type="ARBA" id="ARBA00022759"/>
    </source>
</evidence>
<name>A0A699IAK1_TANCI</name>
<dbReference type="Pfam" id="PF17921">
    <property type="entry name" value="Integrase_H2C2"/>
    <property type="match status" value="1"/>
</dbReference>
<gene>
    <name evidence="18" type="ORF">Tci_486284</name>
</gene>
<dbReference type="GO" id="GO:0015074">
    <property type="term" value="P:DNA integration"/>
    <property type="evidence" value="ECO:0007669"/>
    <property type="project" value="UniProtKB-KW"/>
</dbReference>
<organism evidence="18">
    <name type="scientific">Tanacetum cinerariifolium</name>
    <name type="common">Dalmatian daisy</name>
    <name type="synonym">Chrysanthemum cinerariifolium</name>
    <dbReference type="NCBI Taxonomy" id="118510"/>
    <lineage>
        <taxon>Eukaryota</taxon>
        <taxon>Viridiplantae</taxon>
        <taxon>Streptophyta</taxon>
        <taxon>Embryophyta</taxon>
        <taxon>Tracheophyta</taxon>
        <taxon>Spermatophyta</taxon>
        <taxon>Magnoliopsida</taxon>
        <taxon>eudicotyledons</taxon>
        <taxon>Gunneridae</taxon>
        <taxon>Pentapetalae</taxon>
        <taxon>asterids</taxon>
        <taxon>campanulids</taxon>
        <taxon>Asterales</taxon>
        <taxon>Asteraceae</taxon>
        <taxon>Asteroideae</taxon>
        <taxon>Anthemideae</taxon>
        <taxon>Anthemidinae</taxon>
        <taxon>Tanacetum</taxon>
    </lineage>
</organism>
<feature type="region of interest" description="Disordered" evidence="15">
    <location>
        <begin position="1"/>
        <end position="25"/>
    </location>
</feature>
<feature type="domain" description="Integrase catalytic" evidence="17">
    <location>
        <begin position="1049"/>
        <end position="1212"/>
    </location>
</feature>
<dbReference type="InterPro" id="IPR012337">
    <property type="entry name" value="RNaseH-like_sf"/>
</dbReference>
<protein>
    <submittedName>
        <fullName evidence="18">Putative reverse transcriptase domain-containing protein</fullName>
    </submittedName>
</protein>
<dbReference type="GO" id="GO:0006310">
    <property type="term" value="P:DNA recombination"/>
    <property type="evidence" value="ECO:0007669"/>
    <property type="project" value="UniProtKB-KW"/>
</dbReference>
<evidence type="ECO:0000256" key="12">
    <source>
        <dbReference type="ARBA" id="ARBA00022932"/>
    </source>
</evidence>
<keyword evidence="9" id="KW-0460">Magnesium</keyword>
<evidence type="ECO:0000256" key="5">
    <source>
        <dbReference type="ARBA" id="ARBA00022723"/>
    </source>
</evidence>
<keyword evidence="14" id="KW-0233">DNA recombination</keyword>
<comment type="caution">
    <text evidence="18">The sequence shown here is derived from an EMBL/GenBank/DDBJ whole genome shotgun (WGS) entry which is preliminary data.</text>
</comment>
<keyword evidence="3" id="KW-0548">Nucleotidyltransferase</keyword>
<evidence type="ECO:0000256" key="1">
    <source>
        <dbReference type="ARBA" id="ARBA00022670"/>
    </source>
</evidence>
<evidence type="ECO:0000256" key="10">
    <source>
        <dbReference type="ARBA" id="ARBA00022908"/>
    </source>
</evidence>
<dbReference type="InterPro" id="IPR036397">
    <property type="entry name" value="RNaseH_sf"/>
</dbReference>
<dbReference type="SUPFAM" id="SSF53098">
    <property type="entry name" value="Ribonuclease H-like"/>
    <property type="match status" value="1"/>
</dbReference>
<evidence type="ECO:0000256" key="2">
    <source>
        <dbReference type="ARBA" id="ARBA00022679"/>
    </source>
</evidence>
<keyword evidence="7" id="KW-0255">Endonuclease</keyword>
<dbReference type="InterPro" id="IPR000477">
    <property type="entry name" value="RT_dom"/>
</dbReference>
<evidence type="ECO:0000256" key="14">
    <source>
        <dbReference type="ARBA" id="ARBA00023172"/>
    </source>
</evidence>
<evidence type="ECO:0000256" key="3">
    <source>
        <dbReference type="ARBA" id="ARBA00022695"/>
    </source>
</evidence>